<gene>
    <name evidence="2" type="ORF">DIR46_12905</name>
</gene>
<dbReference type="InterPro" id="IPR003347">
    <property type="entry name" value="JmjC_dom"/>
</dbReference>
<dbReference type="OrthoDB" id="479699at2"/>
<organism evidence="2 3">
    <name type="scientific">Massilia oculi</name>
    <dbReference type="NCBI Taxonomy" id="945844"/>
    <lineage>
        <taxon>Bacteria</taxon>
        <taxon>Pseudomonadati</taxon>
        <taxon>Pseudomonadota</taxon>
        <taxon>Betaproteobacteria</taxon>
        <taxon>Burkholderiales</taxon>
        <taxon>Oxalobacteraceae</taxon>
        <taxon>Telluria group</taxon>
        <taxon>Massilia</taxon>
    </lineage>
</organism>
<accession>A0A2S2DK57</accession>
<protein>
    <submittedName>
        <fullName evidence="2">Cupin</fullName>
    </submittedName>
</protein>
<dbReference type="KEGG" id="mtim:DIR46_12905"/>
<dbReference type="PANTHER" id="PTHR12461:SF105">
    <property type="entry name" value="HYPOXIA-INDUCIBLE FACTOR 1-ALPHA INHIBITOR"/>
    <property type="match status" value="1"/>
</dbReference>
<dbReference type="PANTHER" id="PTHR12461">
    <property type="entry name" value="HYPOXIA-INDUCIBLE FACTOR 1 ALPHA INHIBITOR-RELATED"/>
    <property type="match status" value="1"/>
</dbReference>
<evidence type="ECO:0000259" key="1">
    <source>
        <dbReference type="PROSITE" id="PS51184"/>
    </source>
</evidence>
<reference evidence="2 3" key="1">
    <citation type="submission" date="2018-05" db="EMBL/GenBank/DDBJ databases">
        <title>Complete genome sequence of Massilia oculi sp. nov. CCUG 43427T (=DSM 26321T), the type strain of M. oculi, and comparison with genome sequences of other Massilia strains.</title>
        <authorList>
            <person name="Zhu B."/>
        </authorList>
    </citation>
    <scope>NUCLEOTIDE SEQUENCE [LARGE SCALE GENOMIC DNA]</scope>
    <source>
        <strain evidence="2 3">CCUG 43427</strain>
    </source>
</reference>
<dbReference type="SMART" id="SM00558">
    <property type="entry name" value="JmjC"/>
    <property type="match status" value="1"/>
</dbReference>
<dbReference type="InterPro" id="IPR014710">
    <property type="entry name" value="RmlC-like_jellyroll"/>
</dbReference>
<dbReference type="Pfam" id="PF13621">
    <property type="entry name" value="Cupin_8"/>
    <property type="match status" value="1"/>
</dbReference>
<keyword evidence="3" id="KW-1185">Reference proteome</keyword>
<dbReference type="InterPro" id="IPR041667">
    <property type="entry name" value="Cupin_8"/>
</dbReference>
<dbReference type="EMBL" id="CP029343">
    <property type="protein sequence ID" value="AWL05236.1"/>
    <property type="molecule type" value="Genomic_DNA"/>
</dbReference>
<evidence type="ECO:0000313" key="3">
    <source>
        <dbReference type="Proteomes" id="UP000245820"/>
    </source>
</evidence>
<sequence length="337" mass="37685">MLPIAKRVREIAGLRPGDLGPEILASTEPLLLRGLVADWPMVKAGLASPRDADAYLRRWYRDATVNAMLGAPETEGRFFYNDDLSGFNFYPVRVRLDTVLDELAKHLATTPPPTIYVGSTTIDTALPGFRGENDVDLGARDALASIWIGNRTVIAAHYDLPDNLACVAVGHRRFTLFPPGQQHNLYVGPLDFTPAGQAISLVDFAKPDYTRFPRFSEALEHAQVAEVAPGDALFIPSMWWHHVQALDAFNVLVNYWWRQSPEWMDTPTNALMHALMSVRDLPPAQRKAWAELFRHYVFEADADTAAHIPEAARRVLGPLDDNAARAIRAQLLKRMNR</sequence>
<dbReference type="SUPFAM" id="SSF51197">
    <property type="entry name" value="Clavaminate synthase-like"/>
    <property type="match status" value="1"/>
</dbReference>
<name>A0A2S2DK57_9BURK</name>
<proteinExistence type="predicted"/>
<dbReference type="Proteomes" id="UP000245820">
    <property type="component" value="Chromosome"/>
</dbReference>
<feature type="domain" description="JmjC" evidence="1">
    <location>
        <begin position="115"/>
        <end position="272"/>
    </location>
</feature>
<dbReference type="AlphaFoldDB" id="A0A2S2DK57"/>
<dbReference type="Gene3D" id="2.60.120.10">
    <property type="entry name" value="Jelly Rolls"/>
    <property type="match status" value="1"/>
</dbReference>
<evidence type="ECO:0000313" key="2">
    <source>
        <dbReference type="EMBL" id="AWL05236.1"/>
    </source>
</evidence>
<dbReference type="RefSeq" id="WP_109345570.1">
    <property type="nucleotide sequence ID" value="NZ_CP029343.1"/>
</dbReference>
<dbReference type="PROSITE" id="PS51184">
    <property type="entry name" value="JMJC"/>
    <property type="match status" value="1"/>
</dbReference>